<gene>
    <name evidence="4" type="ORF">EANT1437_LOCUS4590</name>
</gene>
<evidence type="ECO:0000256" key="2">
    <source>
        <dbReference type="ARBA" id="ARBA00022842"/>
    </source>
</evidence>
<dbReference type="InterPro" id="IPR000092">
    <property type="entry name" value="Polyprenyl_synt"/>
</dbReference>
<sequence>MKDNNEESTQLSESTHRLYHHEDPVLLEAFRYINTVPGKEIRSKLIECFQMWHTVDSPQVLSEIKEIVAELHNASLLIDDIQDNSCLRRGQPVAHKIFGIGSVINCANYVYFLAQQRCHNLQNDEAMKVFISEMLNLHRGQGHDIYWREEGKCPTEEEYCNMVIDKTGGLFRLAVGLMGALSTNGFKKDLTPLVNTLGLYFQIRDDFINLADQEFFKLKSFCEDLTEGKYSFPIIHCIRLSEKNKDSRLSNILKQRTEDIEIKKYAQKILLDSGSLKYTFDKCVTLKEEIVLQIEELGGNESLMKVVTHLHLQVAKVEADVISNKRNIKEIS</sequence>
<dbReference type="PANTHER" id="PTHR12001:SF44">
    <property type="entry name" value="GERANYLGERANYL PYROPHOSPHATE SYNTHASE"/>
    <property type="match status" value="1"/>
</dbReference>
<evidence type="ECO:0008006" key="5">
    <source>
        <dbReference type="Google" id="ProtNLM"/>
    </source>
</evidence>
<dbReference type="InterPro" id="IPR008949">
    <property type="entry name" value="Isoprenoid_synthase_dom_sf"/>
</dbReference>
<dbReference type="GO" id="GO:0008299">
    <property type="term" value="P:isoprenoid biosynthetic process"/>
    <property type="evidence" value="ECO:0007669"/>
    <property type="project" value="InterPro"/>
</dbReference>
<dbReference type="GO" id="GO:0004659">
    <property type="term" value="F:prenyltransferase activity"/>
    <property type="evidence" value="ECO:0007669"/>
    <property type="project" value="InterPro"/>
</dbReference>
<dbReference type="InterPro" id="IPR033749">
    <property type="entry name" value="Polyprenyl_synt_CS"/>
</dbReference>
<evidence type="ECO:0000256" key="1">
    <source>
        <dbReference type="ARBA" id="ARBA00022723"/>
    </source>
</evidence>
<dbReference type="CDD" id="cd00685">
    <property type="entry name" value="Trans_IPPS_HT"/>
    <property type="match status" value="1"/>
</dbReference>
<organism evidence="4">
    <name type="scientific">Eucampia antarctica</name>
    <dbReference type="NCBI Taxonomy" id="49252"/>
    <lineage>
        <taxon>Eukaryota</taxon>
        <taxon>Sar</taxon>
        <taxon>Stramenopiles</taxon>
        <taxon>Ochrophyta</taxon>
        <taxon>Bacillariophyta</taxon>
        <taxon>Mediophyceae</taxon>
        <taxon>Biddulphiophycidae</taxon>
        <taxon>Hemiaulales</taxon>
        <taxon>Hemiaulaceae</taxon>
        <taxon>Eucampia</taxon>
    </lineage>
</organism>
<dbReference type="EMBL" id="HBHI01008944">
    <property type="protein sequence ID" value="CAD9662598.1"/>
    <property type="molecule type" value="Transcribed_RNA"/>
</dbReference>
<dbReference type="Gene3D" id="1.10.600.10">
    <property type="entry name" value="Farnesyl Diphosphate Synthase"/>
    <property type="match status" value="1"/>
</dbReference>
<accession>A0A7S2W1W8</accession>
<name>A0A7S2W1W8_9STRA</name>
<dbReference type="PANTHER" id="PTHR12001">
    <property type="entry name" value="GERANYLGERANYL PYROPHOSPHATE SYNTHASE"/>
    <property type="match status" value="1"/>
</dbReference>
<keyword evidence="1" id="KW-0479">Metal-binding</keyword>
<comment type="similarity">
    <text evidence="3">Belongs to the FPP/GGPP synthase family.</text>
</comment>
<dbReference type="GO" id="GO:0046872">
    <property type="term" value="F:metal ion binding"/>
    <property type="evidence" value="ECO:0007669"/>
    <property type="project" value="UniProtKB-KW"/>
</dbReference>
<protein>
    <recommendedName>
        <fullName evidence="5">Geranylgeranyl diphosphate synthase</fullName>
    </recommendedName>
</protein>
<dbReference type="SFLD" id="SFLDS00005">
    <property type="entry name" value="Isoprenoid_Synthase_Type_I"/>
    <property type="match status" value="1"/>
</dbReference>
<reference evidence="4" key="1">
    <citation type="submission" date="2021-01" db="EMBL/GenBank/DDBJ databases">
        <authorList>
            <person name="Corre E."/>
            <person name="Pelletier E."/>
            <person name="Niang G."/>
            <person name="Scheremetjew M."/>
            <person name="Finn R."/>
            <person name="Kale V."/>
            <person name="Holt S."/>
            <person name="Cochrane G."/>
            <person name="Meng A."/>
            <person name="Brown T."/>
            <person name="Cohen L."/>
        </authorList>
    </citation>
    <scope>NUCLEOTIDE SEQUENCE</scope>
    <source>
        <strain evidence="4">CCMP1452</strain>
    </source>
</reference>
<keyword evidence="3" id="KW-0808">Transferase</keyword>
<proteinExistence type="inferred from homology"/>
<evidence type="ECO:0000313" key="4">
    <source>
        <dbReference type="EMBL" id="CAD9662598.1"/>
    </source>
</evidence>
<dbReference type="AlphaFoldDB" id="A0A7S2W1W8"/>
<keyword evidence="2" id="KW-0460">Magnesium</keyword>
<dbReference type="Pfam" id="PF00348">
    <property type="entry name" value="polyprenyl_synt"/>
    <property type="match status" value="1"/>
</dbReference>
<dbReference type="PROSITE" id="PS00723">
    <property type="entry name" value="POLYPRENYL_SYNTHASE_1"/>
    <property type="match status" value="1"/>
</dbReference>
<dbReference type="PROSITE" id="PS00444">
    <property type="entry name" value="POLYPRENYL_SYNTHASE_2"/>
    <property type="match status" value="1"/>
</dbReference>
<dbReference type="SUPFAM" id="SSF48576">
    <property type="entry name" value="Terpenoid synthases"/>
    <property type="match status" value="1"/>
</dbReference>
<evidence type="ECO:0000256" key="3">
    <source>
        <dbReference type="RuleBase" id="RU004466"/>
    </source>
</evidence>